<dbReference type="GO" id="GO:0001517">
    <property type="term" value="F:N-acetylglucosamine 6-O-sulfotransferase activity"/>
    <property type="evidence" value="ECO:0007669"/>
    <property type="project" value="TreeGrafter"/>
</dbReference>
<accession>A0A4D9E729</accession>
<dbReference type="PANTHER" id="PTHR10704:SF5">
    <property type="entry name" value="CARBOHYDRATE SULFOTRANSFERASE 7"/>
    <property type="match status" value="1"/>
</dbReference>
<dbReference type="GO" id="GO:0008459">
    <property type="term" value="F:chondroitin 6-sulfotransferase activity"/>
    <property type="evidence" value="ECO:0007669"/>
    <property type="project" value="TreeGrafter"/>
</dbReference>
<evidence type="ECO:0000256" key="10">
    <source>
        <dbReference type="ARBA" id="ARBA00023277"/>
    </source>
</evidence>
<feature type="region of interest" description="Disordered" evidence="12">
    <location>
        <begin position="21"/>
        <end position="46"/>
    </location>
</feature>
<feature type="region of interest" description="Disordered" evidence="12">
    <location>
        <begin position="157"/>
        <end position="178"/>
    </location>
</feature>
<dbReference type="EMBL" id="QXTE01000113">
    <property type="protein sequence ID" value="TFK05497.1"/>
    <property type="molecule type" value="Genomic_DNA"/>
</dbReference>
<reference evidence="15 16" key="1">
    <citation type="submission" date="2019-04" db="EMBL/GenBank/DDBJ databases">
        <title>Draft genome of the big-headed turtle Platysternon megacephalum.</title>
        <authorList>
            <person name="Gong S."/>
        </authorList>
    </citation>
    <scope>NUCLEOTIDE SEQUENCE [LARGE SCALE GENOMIC DNA]</scope>
    <source>
        <strain evidence="15">DO16091913</strain>
        <tissue evidence="15">Muscle</tissue>
    </source>
</reference>
<dbReference type="AlphaFoldDB" id="A0A4D9E729"/>
<evidence type="ECO:0000256" key="7">
    <source>
        <dbReference type="ARBA" id="ARBA00023034"/>
    </source>
</evidence>
<evidence type="ECO:0000256" key="1">
    <source>
        <dbReference type="ARBA" id="ARBA00004323"/>
    </source>
</evidence>
<evidence type="ECO:0000256" key="2">
    <source>
        <dbReference type="ARBA" id="ARBA00005530"/>
    </source>
</evidence>
<dbReference type="InterPro" id="IPR027417">
    <property type="entry name" value="P-loop_NTPase"/>
</dbReference>
<evidence type="ECO:0000256" key="9">
    <source>
        <dbReference type="ARBA" id="ARBA00023180"/>
    </source>
</evidence>
<evidence type="ECO:0000256" key="3">
    <source>
        <dbReference type="ARBA" id="ARBA00022679"/>
    </source>
</evidence>
<keyword evidence="6 13" id="KW-1133">Transmembrane helix</keyword>
<feature type="domain" description="Sulfotransferase" evidence="14">
    <location>
        <begin position="355"/>
        <end position="544"/>
    </location>
</feature>
<dbReference type="GO" id="GO:0006044">
    <property type="term" value="P:N-acetylglucosamine metabolic process"/>
    <property type="evidence" value="ECO:0007669"/>
    <property type="project" value="TreeGrafter"/>
</dbReference>
<dbReference type="STRING" id="55544.A0A4D9E729"/>
<evidence type="ECO:0000256" key="6">
    <source>
        <dbReference type="ARBA" id="ARBA00022989"/>
    </source>
</evidence>
<dbReference type="PIRSF" id="PIRSF005883">
    <property type="entry name" value="Carbohydrate_sulfotransferase"/>
    <property type="match status" value="1"/>
</dbReference>
<organism evidence="15 16">
    <name type="scientific">Platysternon megacephalum</name>
    <name type="common">big-headed turtle</name>
    <dbReference type="NCBI Taxonomy" id="55544"/>
    <lineage>
        <taxon>Eukaryota</taxon>
        <taxon>Metazoa</taxon>
        <taxon>Chordata</taxon>
        <taxon>Craniata</taxon>
        <taxon>Vertebrata</taxon>
        <taxon>Euteleostomi</taxon>
        <taxon>Archelosauria</taxon>
        <taxon>Testudinata</taxon>
        <taxon>Testudines</taxon>
        <taxon>Cryptodira</taxon>
        <taxon>Durocryptodira</taxon>
        <taxon>Testudinoidea</taxon>
        <taxon>Platysternidae</taxon>
        <taxon>Platysternon</taxon>
    </lineage>
</organism>
<comment type="similarity">
    <text evidence="2">Belongs to the sulfotransferase 1 family. Gal/GlcNAc/GalNAc subfamily.</text>
</comment>
<feature type="compositionally biased region" description="Low complexity" evidence="12">
    <location>
        <begin position="169"/>
        <end position="178"/>
    </location>
</feature>
<keyword evidence="4 13" id="KW-0812">Transmembrane</keyword>
<keyword evidence="9" id="KW-0325">Glycoprotein</keyword>
<dbReference type="Pfam" id="PF00685">
    <property type="entry name" value="Sulfotransfer_1"/>
    <property type="match status" value="1"/>
</dbReference>
<sequence length="563" mass="62699">MGKKGGGSSRLFAVLAAESPARGRVFPDGEGPTEPTPPRRRLRPPPSLCAFQQAGLSLLLRRRLLSQSPSAGRAAAATGCRRRCPAAERGGAMKGRRWRWQHRRLALLLVLYTLLLLLLVPYVQDYGARRGRGAEEAPLQPRCPSLQEALGEWGWEEEKEEELSPPPEGEGVAADGSKAADGGKRHIYLHATWRTGSSFLGELFNQHPDVFYLYEPMWHLWQALYPADALSLQGALRDMLRSLFRCDFSVLRLYAAPPAPRDPLAPGGGGGNLTTAGLFGWRTNKVICSAPLCPDAPRPRHEIGLIDGAACERSCPPRGLRELEAECRKYPVVVIKDVRLLELGALLPLLREPGLNLRVIQLFRDPRAVHNSRLKAKQALLRESIQVLRSRYRAEPRGLPRRQLLPAAGLGGGGIRAQQQQQHRAEFFLGGALEVICQAWLRDLLFSRRAPAWLRRRYTQLRYEDLVLEPRAQLRRLLRFAGLPVPPAMESFVLNMTRGAAYSSDRPFLISSRDAREAIHAWRERLSQEQVRQVEAACGEAMSLLSYPPSAEPGGGAREEDSR</sequence>
<keyword evidence="10" id="KW-0119">Carbohydrate metabolism</keyword>
<comment type="caution">
    <text evidence="15">The sequence shown here is derived from an EMBL/GenBank/DDBJ whole genome shotgun (WGS) entry which is preliminary data.</text>
</comment>
<dbReference type="InterPro" id="IPR000863">
    <property type="entry name" value="Sulfotransferase_dom"/>
</dbReference>
<dbReference type="SUPFAM" id="SSF52540">
    <property type="entry name" value="P-loop containing nucleoside triphosphate hydrolases"/>
    <property type="match status" value="1"/>
</dbReference>
<evidence type="ECO:0000256" key="11">
    <source>
        <dbReference type="RuleBase" id="RU361155"/>
    </source>
</evidence>
<keyword evidence="8 13" id="KW-0472">Membrane</keyword>
<evidence type="ECO:0000256" key="8">
    <source>
        <dbReference type="ARBA" id="ARBA00023136"/>
    </source>
</evidence>
<dbReference type="OrthoDB" id="6138663at2759"/>
<evidence type="ECO:0000256" key="5">
    <source>
        <dbReference type="ARBA" id="ARBA00022968"/>
    </source>
</evidence>
<name>A0A4D9E729_9SAUR</name>
<dbReference type="InterPro" id="IPR016469">
    <property type="entry name" value="Carbohydrate_sulfotransferase"/>
</dbReference>
<dbReference type="InterPro" id="IPR051135">
    <property type="entry name" value="Gal/GlcNAc/GalNAc_ST"/>
</dbReference>
<gene>
    <name evidence="15" type="ORF">DR999_PMT11888</name>
</gene>
<evidence type="ECO:0000256" key="4">
    <source>
        <dbReference type="ARBA" id="ARBA00022692"/>
    </source>
</evidence>
<proteinExistence type="inferred from homology"/>
<keyword evidence="5" id="KW-0735">Signal-anchor</keyword>
<dbReference type="PANTHER" id="PTHR10704">
    <property type="entry name" value="CARBOHYDRATE SULFOTRANSFERASE"/>
    <property type="match status" value="1"/>
</dbReference>
<dbReference type="GO" id="GO:0006790">
    <property type="term" value="P:sulfur compound metabolic process"/>
    <property type="evidence" value="ECO:0007669"/>
    <property type="project" value="TreeGrafter"/>
</dbReference>
<dbReference type="GO" id="GO:0000139">
    <property type="term" value="C:Golgi membrane"/>
    <property type="evidence" value="ECO:0007669"/>
    <property type="project" value="UniProtKB-SubCell"/>
</dbReference>
<feature type="transmembrane region" description="Helical" evidence="13">
    <location>
        <begin position="105"/>
        <end position="123"/>
    </location>
</feature>
<evidence type="ECO:0000313" key="16">
    <source>
        <dbReference type="Proteomes" id="UP000297703"/>
    </source>
</evidence>
<dbReference type="Gene3D" id="3.40.50.300">
    <property type="entry name" value="P-loop containing nucleotide triphosphate hydrolases"/>
    <property type="match status" value="1"/>
</dbReference>
<dbReference type="EC" id="2.8.2.-" evidence="11"/>
<reference evidence="15 16" key="2">
    <citation type="submission" date="2019-04" db="EMBL/GenBank/DDBJ databases">
        <title>The genome sequence of big-headed turtle.</title>
        <authorList>
            <person name="Gong S."/>
        </authorList>
    </citation>
    <scope>NUCLEOTIDE SEQUENCE [LARGE SCALE GENOMIC DNA]</scope>
    <source>
        <strain evidence="15">DO16091913</strain>
        <tissue evidence="15">Muscle</tissue>
    </source>
</reference>
<keyword evidence="7" id="KW-0333">Golgi apparatus</keyword>
<keyword evidence="3 11" id="KW-0808">Transferase</keyword>
<evidence type="ECO:0000256" key="13">
    <source>
        <dbReference type="SAM" id="Phobius"/>
    </source>
</evidence>
<evidence type="ECO:0000313" key="15">
    <source>
        <dbReference type="EMBL" id="TFK05497.1"/>
    </source>
</evidence>
<comment type="subcellular location">
    <subcellularLocation>
        <location evidence="1">Golgi apparatus membrane</location>
        <topology evidence="1">Single-pass type II membrane protein</topology>
    </subcellularLocation>
</comment>
<dbReference type="GO" id="GO:0005975">
    <property type="term" value="P:carbohydrate metabolic process"/>
    <property type="evidence" value="ECO:0007669"/>
    <property type="project" value="InterPro"/>
</dbReference>
<protein>
    <recommendedName>
        <fullName evidence="11">Sulfotransferase</fullName>
        <ecNumber evidence="11">2.8.2.-</ecNumber>
    </recommendedName>
</protein>
<evidence type="ECO:0000256" key="12">
    <source>
        <dbReference type="SAM" id="MobiDB-lite"/>
    </source>
</evidence>
<keyword evidence="16" id="KW-1185">Reference proteome</keyword>
<dbReference type="Proteomes" id="UP000297703">
    <property type="component" value="Unassembled WGS sequence"/>
</dbReference>
<evidence type="ECO:0000259" key="14">
    <source>
        <dbReference type="Pfam" id="PF00685"/>
    </source>
</evidence>